<keyword evidence="4" id="KW-1185">Reference proteome</keyword>
<dbReference type="InterPro" id="IPR011051">
    <property type="entry name" value="RmlC_Cupin_sf"/>
</dbReference>
<feature type="signal peptide" evidence="1">
    <location>
        <begin position="1"/>
        <end position="23"/>
    </location>
</feature>
<dbReference type="EMBL" id="CP056030">
    <property type="protein sequence ID" value="QKZ04170.1"/>
    <property type="molecule type" value="Genomic_DNA"/>
</dbReference>
<protein>
    <submittedName>
        <fullName evidence="3">Cupin domain-containing protein</fullName>
    </submittedName>
</protein>
<gene>
    <name evidence="3" type="ORF">HWQ56_10400</name>
</gene>
<organism evidence="3 4">
    <name type="scientific">Pseudomonas eucalypticola</name>
    <dbReference type="NCBI Taxonomy" id="2599595"/>
    <lineage>
        <taxon>Bacteria</taxon>
        <taxon>Pseudomonadati</taxon>
        <taxon>Pseudomonadota</taxon>
        <taxon>Gammaproteobacteria</taxon>
        <taxon>Pseudomonadales</taxon>
        <taxon>Pseudomonadaceae</taxon>
        <taxon>Pseudomonas</taxon>
    </lineage>
</organism>
<name>A0A7D5HCS0_9PSED</name>
<dbReference type="Proteomes" id="UP000509568">
    <property type="component" value="Chromosome"/>
</dbReference>
<dbReference type="InterPro" id="IPR014710">
    <property type="entry name" value="RmlC-like_jellyroll"/>
</dbReference>
<evidence type="ECO:0000256" key="1">
    <source>
        <dbReference type="SAM" id="SignalP"/>
    </source>
</evidence>
<dbReference type="InterPro" id="IPR013096">
    <property type="entry name" value="Cupin_2"/>
</dbReference>
<dbReference type="PANTHER" id="PTHR38599">
    <property type="entry name" value="CUPIN DOMAIN PROTEIN (AFU_ORTHOLOGUE AFUA_3G13620)"/>
    <property type="match status" value="1"/>
</dbReference>
<dbReference type="Gene3D" id="2.60.120.10">
    <property type="entry name" value="Jelly Rolls"/>
    <property type="match status" value="1"/>
</dbReference>
<dbReference type="PANTHER" id="PTHR38599:SF1">
    <property type="entry name" value="CUPIN DOMAIN PROTEIN (AFU_ORTHOLOGUE AFUA_3G13620)"/>
    <property type="match status" value="1"/>
</dbReference>
<dbReference type="Pfam" id="PF07883">
    <property type="entry name" value="Cupin_2"/>
    <property type="match status" value="1"/>
</dbReference>
<dbReference type="SUPFAM" id="SSF51182">
    <property type="entry name" value="RmlC-like cupins"/>
    <property type="match status" value="1"/>
</dbReference>
<reference evidence="3 4" key="1">
    <citation type="submission" date="2020-06" db="EMBL/GenBank/DDBJ databases">
        <title>Pseudomonas eucalypticola sp. nov., an endophyte of Eucalyptus dunnii leaves with biocontrol ability of eucalyptus leaf blight.</title>
        <authorList>
            <person name="Liu Y."/>
            <person name="Song Z."/>
            <person name="Zeng H."/>
            <person name="Lu M."/>
            <person name="Wang X."/>
            <person name="Lian X."/>
            <person name="Zhang Q."/>
        </authorList>
    </citation>
    <scope>NUCLEOTIDE SEQUENCE [LARGE SCALE GENOMIC DNA]</scope>
    <source>
        <strain evidence="3 4">NP-1</strain>
    </source>
</reference>
<sequence length="137" mass="14827">MNKMYCQTALLTASLLIAIPSFAAEPSLSAQAMQKNKTVVMETEYPAGHVTRIVKTVVPADAQAPLHEHPGIESGYILSGGGTLYVQGQPDRELKPGEAALVPPYTPHWFKNGHQETVILSTYVLESGKDPMTLLKP</sequence>
<proteinExistence type="predicted"/>
<dbReference type="RefSeq" id="WP_176570389.1">
    <property type="nucleotide sequence ID" value="NZ_CP056030.1"/>
</dbReference>
<evidence type="ECO:0000313" key="4">
    <source>
        <dbReference type="Proteomes" id="UP000509568"/>
    </source>
</evidence>
<keyword evidence="1" id="KW-0732">Signal</keyword>
<accession>A0A7D5HCS0</accession>
<dbReference type="KEGG" id="pez:HWQ56_10400"/>
<feature type="domain" description="Cupin type-2" evidence="2">
    <location>
        <begin position="58"/>
        <end position="119"/>
    </location>
</feature>
<evidence type="ECO:0000313" key="3">
    <source>
        <dbReference type="EMBL" id="QKZ04170.1"/>
    </source>
</evidence>
<evidence type="ECO:0000259" key="2">
    <source>
        <dbReference type="Pfam" id="PF07883"/>
    </source>
</evidence>
<feature type="chain" id="PRO_5028978396" evidence="1">
    <location>
        <begin position="24"/>
        <end position="137"/>
    </location>
</feature>
<dbReference type="AlphaFoldDB" id="A0A7D5HCS0"/>